<comment type="caution">
    <text evidence="3">The sequence shown here is derived from an EMBL/GenBank/DDBJ whole genome shotgun (WGS) entry which is preliminary data.</text>
</comment>
<dbReference type="PANTHER" id="PTHR45348">
    <property type="entry name" value="HYPOTHETICAL OXIDOREDUCTASE (EUROFUNG)"/>
    <property type="match status" value="1"/>
</dbReference>
<dbReference type="PANTHER" id="PTHR45348:SF3">
    <property type="entry name" value="ENOYL REDUCTASE (ER) DOMAIN-CONTAINING PROTEIN"/>
    <property type="match status" value="1"/>
</dbReference>
<gene>
    <name evidence="3" type="ORF">HYQ45_003775</name>
</gene>
<name>A0A8I2ZW90_VERLO</name>
<dbReference type="GO" id="GO:0016651">
    <property type="term" value="F:oxidoreductase activity, acting on NAD(P)H"/>
    <property type="evidence" value="ECO:0007669"/>
    <property type="project" value="InterPro"/>
</dbReference>
<dbReference type="EMBL" id="JAEMWZ010000062">
    <property type="protein sequence ID" value="KAG7139194.1"/>
    <property type="molecule type" value="Genomic_DNA"/>
</dbReference>
<dbReference type="OrthoDB" id="9992527at2759"/>
<dbReference type="CDD" id="cd08249">
    <property type="entry name" value="enoyl_reductase_like"/>
    <property type="match status" value="1"/>
</dbReference>
<proteinExistence type="predicted"/>
<dbReference type="Pfam" id="PF08240">
    <property type="entry name" value="ADH_N"/>
    <property type="match status" value="1"/>
</dbReference>
<evidence type="ECO:0000259" key="2">
    <source>
        <dbReference type="SMART" id="SM00829"/>
    </source>
</evidence>
<evidence type="ECO:0000313" key="3">
    <source>
        <dbReference type="EMBL" id="KAG7139194.1"/>
    </source>
</evidence>
<dbReference type="InterPro" id="IPR047122">
    <property type="entry name" value="Trans-enoyl_RdTase-like"/>
</dbReference>
<organism evidence="3 4">
    <name type="scientific">Verticillium longisporum</name>
    <name type="common">Verticillium dahliae var. longisporum</name>
    <dbReference type="NCBI Taxonomy" id="100787"/>
    <lineage>
        <taxon>Eukaryota</taxon>
        <taxon>Fungi</taxon>
        <taxon>Dikarya</taxon>
        <taxon>Ascomycota</taxon>
        <taxon>Pezizomycotina</taxon>
        <taxon>Sordariomycetes</taxon>
        <taxon>Hypocreomycetidae</taxon>
        <taxon>Glomerellales</taxon>
        <taxon>Plectosphaerellaceae</taxon>
        <taxon>Verticillium</taxon>
    </lineage>
</organism>
<keyword evidence="1" id="KW-0560">Oxidoreductase</keyword>
<dbReference type="AlphaFoldDB" id="A0A8I2ZW90"/>
<feature type="domain" description="Enoyl reductase (ER)" evidence="2">
    <location>
        <begin position="26"/>
        <end position="380"/>
    </location>
</feature>
<dbReference type="SMART" id="SM00829">
    <property type="entry name" value="PKS_ER"/>
    <property type="match status" value="1"/>
</dbReference>
<protein>
    <submittedName>
        <fullName evidence="3">Trans-enoyl reductase himH like protein</fullName>
    </submittedName>
</protein>
<dbReference type="InterPro" id="IPR013154">
    <property type="entry name" value="ADH-like_N"/>
</dbReference>
<accession>A0A8I2ZW90</accession>
<evidence type="ECO:0000313" key="4">
    <source>
        <dbReference type="Proteomes" id="UP000689129"/>
    </source>
</evidence>
<sequence length="384" mass="41905">MSVYWSLRLDVTVALPATHPAVAVQAPRQPLTLLDVPTREPQAGEVVVKVDWASIAPYHIHQADGGLVIDSYPYILGDTFAGTVAAVGPGPHTGPEFSPGDPVVGYSFRNVDGGKEAALQTYVTVPSFLVGRVPKNLKPEEAVTAQDHVITVIHTVVQDLGLPLPWPRPADWTPPEADKPILLWGGAGSVGMYAIEILRHWGYTNLIAVASRKNHAYLRELGAKASFDYRDDDVVEQIRAHLGGQPVPYAIDCIGHLTGTLQPITKLAGRGSKVAVMLPVIIKDASETEAPEYQMTSPAELSVGKWEEGVEISGVRTHFYLENEEFKEKMQSEIVPTLLEQGVVRPNPHRVVEGKDLLERVENGLKLLRNKEVSGEKLVLRVSE</sequence>
<dbReference type="InterPro" id="IPR013149">
    <property type="entry name" value="ADH-like_C"/>
</dbReference>
<dbReference type="Pfam" id="PF00107">
    <property type="entry name" value="ADH_zinc_N"/>
    <property type="match status" value="1"/>
</dbReference>
<dbReference type="Proteomes" id="UP000689129">
    <property type="component" value="Unassembled WGS sequence"/>
</dbReference>
<reference evidence="3" key="1">
    <citation type="journal article" date="2021" name="Mol. Plant Pathol.">
        <title>A 20-kb lineage-specific genomic region tames virulence in pathogenic amphidiploid Verticillium longisporum.</title>
        <authorList>
            <person name="Harting R."/>
            <person name="Starke J."/>
            <person name="Kusch H."/>
            <person name="Poggeler S."/>
            <person name="Maurus I."/>
            <person name="Schluter R."/>
            <person name="Landesfeind M."/>
            <person name="Bulla I."/>
            <person name="Nowrousian M."/>
            <person name="de Jonge R."/>
            <person name="Stahlhut G."/>
            <person name="Hoff K.J."/>
            <person name="Asshauer K.P."/>
            <person name="Thurmer A."/>
            <person name="Stanke M."/>
            <person name="Daniel R."/>
            <person name="Morgenstern B."/>
            <person name="Thomma B.P.H.J."/>
            <person name="Kronstad J.W."/>
            <person name="Braus-Stromeyer S.A."/>
            <person name="Braus G.H."/>
        </authorList>
    </citation>
    <scope>NUCLEOTIDE SEQUENCE</scope>
    <source>
        <strain evidence="3">Vl32</strain>
    </source>
</reference>
<dbReference type="InterPro" id="IPR020843">
    <property type="entry name" value="ER"/>
</dbReference>
<evidence type="ECO:0000256" key="1">
    <source>
        <dbReference type="ARBA" id="ARBA00023002"/>
    </source>
</evidence>